<evidence type="ECO:0000313" key="2">
    <source>
        <dbReference type="EMBL" id="SFI24311.1"/>
    </source>
</evidence>
<reference evidence="2 3" key="1">
    <citation type="submission" date="2016-10" db="EMBL/GenBank/DDBJ databases">
        <authorList>
            <person name="de Groot N.N."/>
        </authorList>
    </citation>
    <scope>NUCLEOTIDE SEQUENCE [LARGE SCALE GENOMIC DNA]</scope>
    <source>
        <strain evidence="2 3">LMG 23650</strain>
    </source>
</reference>
<evidence type="ECO:0000313" key="3">
    <source>
        <dbReference type="Proteomes" id="UP000199548"/>
    </source>
</evidence>
<dbReference type="RefSeq" id="WP_091010279.1">
    <property type="nucleotide sequence ID" value="NZ_CP041745.1"/>
</dbReference>
<dbReference type="EMBL" id="FOQU01000002">
    <property type="protein sequence ID" value="SFI24311.1"/>
    <property type="molecule type" value="Genomic_DNA"/>
</dbReference>
<accession>A0A1I3GM04</accession>
<keyword evidence="1" id="KW-0472">Membrane</keyword>
<keyword evidence="1" id="KW-0812">Transmembrane</keyword>
<proteinExistence type="predicted"/>
<dbReference type="OrthoDB" id="6630452at2"/>
<organism evidence="2 3">
    <name type="scientific">Paraburkholderia megapolitana</name>
    <dbReference type="NCBI Taxonomy" id="420953"/>
    <lineage>
        <taxon>Bacteria</taxon>
        <taxon>Pseudomonadati</taxon>
        <taxon>Pseudomonadota</taxon>
        <taxon>Betaproteobacteria</taxon>
        <taxon>Burkholderiales</taxon>
        <taxon>Burkholderiaceae</taxon>
        <taxon>Paraburkholderia</taxon>
    </lineage>
</organism>
<gene>
    <name evidence="2" type="ORF">SAMN05192543_102576</name>
</gene>
<dbReference type="Proteomes" id="UP000199548">
    <property type="component" value="Unassembled WGS sequence"/>
</dbReference>
<name>A0A1I3GM04_9BURK</name>
<protein>
    <submittedName>
        <fullName evidence="2">Uncharacterized protein</fullName>
    </submittedName>
</protein>
<keyword evidence="3" id="KW-1185">Reference proteome</keyword>
<feature type="transmembrane region" description="Helical" evidence="1">
    <location>
        <begin position="63"/>
        <end position="85"/>
    </location>
</feature>
<keyword evidence="1" id="KW-1133">Transmembrane helix</keyword>
<evidence type="ECO:0000256" key="1">
    <source>
        <dbReference type="SAM" id="Phobius"/>
    </source>
</evidence>
<sequence>MAIYWTLKSIPELSQLTAKERRLAWRRTYLSTFHHWQTWMGMAGCAACAALGCYLGILWGHSLLGAAVGGGVGGFVFSQASIYVARLHYSNILLGNNR</sequence>
<dbReference type="AlphaFoldDB" id="A0A1I3GM04"/>
<feature type="transmembrane region" description="Helical" evidence="1">
    <location>
        <begin position="36"/>
        <end position="57"/>
    </location>
</feature>